<dbReference type="AlphaFoldDB" id="K1YAN1"/>
<accession>K1YAN1</accession>
<reference evidence="2" key="1">
    <citation type="journal article" date="2012" name="Science">
        <title>Fermentation, hydrogen, and sulfur metabolism in multiple uncultivated bacterial phyla.</title>
        <authorList>
            <person name="Wrighton K.C."/>
            <person name="Thomas B.C."/>
            <person name="Sharon I."/>
            <person name="Miller C.S."/>
            <person name="Castelle C.J."/>
            <person name="VerBerkmoes N.C."/>
            <person name="Wilkins M.J."/>
            <person name="Hettich R.L."/>
            <person name="Lipton M.S."/>
            <person name="Williams K.H."/>
            <person name="Long P.E."/>
            <person name="Banfield J.F."/>
        </authorList>
    </citation>
    <scope>NUCLEOTIDE SEQUENCE [LARGE SCALE GENOMIC DNA]</scope>
</reference>
<dbReference type="InterPro" id="IPR002156">
    <property type="entry name" value="RNaseH_domain"/>
</dbReference>
<dbReference type="GO" id="GO:0004523">
    <property type="term" value="F:RNA-DNA hybrid ribonuclease activity"/>
    <property type="evidence" value="ECO:0007669"/>
    <property type="project" value="InterPro"/>
</dbReference>
<dbReference type="CDD" id="cd09279">
    <property type="entry name" value="RNase_HI_like"/>
    <property type="match status" value="1"/>
</dbReference>
<gene>
    <name evidence="2" type="ORF">ACD_78C00393G0002</name>
</gene>
<feature type="domain" description="RNase H type-1" evidence="1">
    <location>
        <begin position="1"/>
        <end position="131"/>
    </location>
</feature>
<protein>
    <submittedName>
        <fullName evidence="2">Ribonuclease H</fullName>
    </submittedName>
</protein>
<evidence type="ECO:0000259" key="1">
    <source>
        <dbReference type="PROSITE" id="PS50879"/>
    </source>
</evidence>
<sequence length="133" mass="15377">MKLKIYTDGWARNNPGPAGIGVYITDRDGRPVERRHKYLGIATNNQAEYQWALHGIRRGIELGAREIDLYMDSQLVINQLAGLFKIKNKELAEIKFEIEKMITAWWGKIEFIHIPREHNKEADRLSNVAMDEG</sequence>
<dbReference type="SUPFAM" id="SSF53098">
    <property type="entry name" value="Ribonuclease H-like"/>
    <property type="match status" value="1"/>
</dbReference>
<proteinExistence type="predicted"/>
<dbReference type="InterPro" id="IPR012337">
    <property type="entry name" value="RNaseH-like_sf"/>
</dbReference>
<dbReference type="EMBL" id="AMFJ01034393">
    <property type="protein sequence ID" value="EKD29468.1"/>
    <property type="molecule type" value="Genomic_DNA"/>
</dbReference>
<dbReference type="PANTHER" id="PTHR48475:SF1">
    <property type="entry name" value="RNASE H TYPE-1 DOMAIN-CONTAINING PROTEIN"/>
    <property type="match status" value="1"/>
</dbReference>
<evidence type="ECO:0000313" key="2">
    <source>
        <dbReference type="EMBL" id="EKD29468.1"/>
    </source>
</evidence>
<dbReference type="InterPro" id="IPR036397">
    <property type="entry name" value="RNaseH_sf"/>
</dbReference>
<name>K1YAN1_9BACT</name>
<dbReference type="PANTHER" id="PTHR48475">
    <property type="entry name" value="RIBONUCLEASE H"/>
    <property type="match status" value="1"/>
</dbReference>
<organism evidence="2">
    <name type="scientific">uncultured bacterium</name>
    <name type="common">gcode 4</name>
    <dbReference type="NCBI Taxonomy" id="1234023"/>
    <lineage>
        <taxon>Bacteria</taxon>
        <taxon>environmental samples</taxon>
    </lineage>
</organism>
<dbReference type="Gene3D" id="3.30.420.10">
    <property type="entry name" value="Ribonuclease H-like superfamily/Ribonuclease H"/>
    <property type="match status" value="1"/>
</dbReference>
<comment type="caution">
    <text evidence="2">The sequence shown here is derived from an EMBL/GenBank/DDBJ whole genome shotgun (WGS) entry which is preliminary data.</text>
</comment>
<dbReference type="Pfam" id="PF13456">
    <property type="entry name" value="RVT_3"/>
    <property type="match status" value="1"/>
</dbReference>
<dbReference type="PROSITE" id="PS50879">
    <property type="entry name" value="RNASE_H_1"/>
    <property type="match status" value="1"/>
</dbReference>
<dbReference type="GO" id="GO:0003676">
    <property type="term" value="F:nucleic acid binding"/>
    <property type="evidence" value="ECO:0007669"/>
    <property type="project" value="InterPro"/>
</dbReference>